<feature type="compositionally biased region" description="Basic and acidic residues" evidence="5">
    <location>
        <begin position="180"/>
        <end position="192"/>
    </location>
</feature>
<keyword evidence="1" id="KW-0805">Transcription regulation</keyword>
<feature type="domain" description="RNA polymerase sigma-70 region 3" evidence="6">
    <location>
        <begin position="122"/>
        <end position="183"/>
    </location>
</feature>
<dbReference type="Pfam" id="PF04542">
    <property type="entry name" value="Sigma70_r2"/>
    <property type="match status" value="1"/>
</dbReference>
<dbReference type="RefSeq" id="WP_007323886.1">
    <property type="nucleotide sequence ID" value="NZ_BAEE01000088.1"/>
</dbReference>
<dbReference type="Gene3D" id="1.10.10.10">
    <property type="entry name" value="Winged helix-like DNA-binding domain superfamily/Winged helix DNA-binding domain"/>
    <property type="match status" value="2"/>
</dbReference>
<evidence type="ECO:0000256" key="2">
    <source>
        <dbReference type="ARBA" id="ARBA00023082"/>
    </source>
</evidence>
<dbReference type="InterPro" id="IPR014322">
    <property type="entry name" value="RNA_pol_sigma-B/F/G"/>
</dbReference>
<keyword evidence="2" id="KW-0731">Sigma factor</keyword>
<dbReference type="EMBL" id="BAEE01000088">
    <property type="protein sequence ID" value="GAB11812.1"/>
    <property type="molecule type" value="Genomic_DNA"/>
</dbReference>
<dbReference type="InterPro" id="IPR013324">
    <property type="entry name" value="RNA_pol_sigma_r3/r4-like"/>
</dbReference>
<dbReference type="InterPro" id="IPR036388">
    <property type="entry name" value="WH-like_DNA-bd_sf"/>
</dbReference>
<dbReference type="Gene3D" id="1.20.120.1810">
    <property type="match status" value="1"/>
</dbReference>
<dbReference type="SUPFAM" id="SSF88659">
    <property type="entry name" value="Sigma3 and sigma4 domains of RNA polymerase sigma factors"/>
    <property type="match status" value="2"/>
</dbReference>
<dbReference type="PANTHER" id="PTHR30385">
    <property type="entry name" value="SIGMA FACTOR F FLAGELLAR"/>
    <property type="match status" value="1"/>
</dbReference>
<dbReference type="InterPro" id="IPR013325">
    <property type="entry name" value="RNA_pol_sigma_r2"/>
</dbReference>
<evidence type="ECO:0000259" key="7">
    <source>
        <dbReference type="Pfam" id="PF04542"/>
    </source>
</evidence>
<evidence type="ECO:0000256" key="4">
    <source>
        <dbReference type="ARBA" id="ARBA00023163"/>
    </source>
</evidence>
<proteinExistence type="predicted"/>
<dbReference type="CDD" id="cd06171">
    <property type="entry name" value="Sigma70_r4"/>
    <property type="match status" value="1"/>
</dbReference>
<dbReference type="PANTHER" id="PTHR30385:SF4">
    <property type="entry name" value="RNA POLYMERASE SIGMA-E FACTOR"/>
    <property type="match status" value="1"/>
</dbReference>
<dbReference type="NCBIfam" id="TIGR02980">
    <property type="entry name" value="SigBFG"/>
    <property type="match status" value="1"/>
</dbReference>
<feature type="region of interest" description="Disordered" evidence="5">
    <location>
        <begin position="169"/>
        <end position="192"/>
    </location>
</feature>
<evidence type="ECO:0000256" key="5">
    <source>
        <dbReference type="SAM" id="MobiDB-lite"/>
    </source>
</evidence>
<accession>G7H7I7</accession>
<organism evidence="9 10">
    <name type="scientific">Gordonia araii NBRC 100433</name>
    <dbReference type="NCBI Taxonomy" id="1073574"/>
    <lineage>
        <taxon>Bacteria</taxon>
        <taxon>Bacillati</taxon>
        <taxon>Actinomycetota</taxon>
        <taxon>Actinomycetes</taxon>
        <taxon>Mycobacteriales</taxon>
        <taxon>Gordoniaceae</taxon>
        <taxon>Gordonia</taxon>
    </lineage>
</organism>
<evidence type="ECO:0000259" key="6">
    <source>
        <dbReference type="Pfam" id="PF04539"/>
    </source>
</evidence>
<dbReference type="PRINTS" id="PR00046">
    <property type="entry name" value="SIGMA70FCT"/>
</dbReference>
<dbReference type="Pfam" id="PF04545">
    <property type="entry name" value="Sigma70_r4"/>
    <property type="match status" value="1"/>
</dbReference>
<dbReference type="GO" id="GO:0016987">
    <property type="term" value="F:sigma factor activity"/>
    <property type="evidence" value="ECO:0007669"/>
    <property type="project" value="UniProtKB-KW"/>
</dbReference>
<evidence type="ECO:0000313" key="10">
    <source>
        <dbReference type="Proteomes" id="UP000035088"/>
    </source>
</evidence>
<feature type="domain" description="RNA polymerase sigma-70 region 2" evidence="7">
    <location>
        <begin position="42"/>
        <end position="111"/>
    </location>
</feature>
<name>G7H7I7_9ACTN</name>
<dbReference type="InterPro" id="IPR014284">
    <property type="entry name" value="RNA_pol_sigma-70_dom"/>
</dbReference>
<dbReference type="InterPro" id="IPR000943">
    <property type="entry name" value="RNA_pol_sigma70"/>
</dbReference>
<dbReference type="GO" id="GO:0003677">
    <property type="term" value="F:DNA binding"/>
    <property type="evidence" value="ECO:0007669"/>
    <property type="project" value="UniProtKB-KW"/>
</dbReference>
<comment type="caution">
    <text evidence="9">The sequence shown here is derived from an EMBL/GenBank/DDBJ whole genome shotgun (WGS) entry which is preliminary data.</text>
</comment>
<keyword evidence="10" id="KW-1185">Reference proteome</keyword>
<dbReference type="AlphaFoldDB" id="G7H7I7"/>
<gene>
    <name evidence="9" type="primary">sigF</name>
    <name evidence="9" type="ORF">GOARA_088_00760</name>
</gene>
<dbReference type="STRING" id="1073574.GOARA_088_00760"/>
<feature type="domain" description="RNA polymerase sigma-70 region 4" evidence="8">
    <location>
        <begin position="208"/>
        <end position="256"/>
    </location>
</feature>
<dbReference type="GO" id="GO:0006352">
    <property type="term" value="P:DNA-templated transcription initiation"/>
    <property type="evidence" value="ECO:0007669"/>
    <property type="project" value="InterPro"/>
</dbReference>
<protein>
    <submittedName>
        <fullName evidence="9">RNA polymerase sigma factor SigF</fullName>
    </submittedName>
</protein>
<dbReference type="Proteomes" id="UP000035088">
    <property type="component" value="Unassembled WGS sequence"/>
</dbReference>
<dbReference type="Pfam" id="PF04539">
    <property type="entry name" value="Sigma70_r3"/>
    <property type="match status" value="1"/>
</dbReference>
<reference evidence="9 10" key="1">
    <citation type="submission" date="2011-11" db="EMBL/GenBank/DDBJ databases">
        <title>Whole genome shotgun sequence of Gordonia araii NBRC 100433.</title>
        <authorList>
            <person name="Yoshida Y."/>
            <person name="Hosoyama A."/>
            <person name="Tsuchikane K."/>
            <person name="Katsumata H."/>
            <person name="Yamazaki S."/>
            <person name="Fujita N."/>
        </authorList>
    </citation>
    <scope>NUCLEOTIDE SEQUENCE [LARGE SCALE GENOMIC DNA]</scope>
    <source>
        <strain evidence="9 10">NBRC 100433</strain>
    </source>
</reference>
<dbReference type="NCBIfam" id="TIGR02937">
    <property type="entry name" value="sigma70-ECF"/>
    <property type="match status" value="1"/>
</dbReference>
<keyword evidence="4" id="KW-0804">Transcription</keyword>
<dbReference type="InterPro" id="IPR007630">
    <property type="entry name" value="RNA_pol_sigma70_r4"/>
</dbReference>
<evidence type="ECO:0000256" key="3">
    <source>
        <dbReference type="ARBA" id="ARBA00023125"/>
    </source>
</evidence>
<dbReference type="InterPro" id="IPR007624">
    <property type="entry name" value="RNA_pol_sigma70_r3"/>
</dbReference>
<dbReference type="SUPFAM" id="SSF88946">
    <property type="entry name" value="Sigma2 domain of RNA polymerase sigma factors"/>
    <property type="match status" value="1"/>
</dbReference>
<dbReference type="OrthoDB" id="9804285at2"/>
<evidence type="ECO:0000313" key="9">
    <source>
        <dbReference type="EMBL" id="GAB11812.1"/>
    </source>
</evidence>
<dbReference type="InterPro" id="IPR007627">
    <property type="entry name" value="RNA_pol_sigma70_r2"/>
</dbReference>
<sequence>MTPATGASAHGSADYGEVVVLLARAARSSDEARRTELRDQAVELCLPLADHVAQHFAGRGEPFDDLVQVARVGVVNACDRFDPDRDTEFLSFAVPTVMGEVRRYFRDNTWTVRVSRRAKDTAQAIARGADELIQTLGRSPRPSELATHLDLPLDEVVDGLLARSAYSTSSLDSPMADDGDGGRPLKDSLGTSDRDIDRVSDFLTVREAMKQLPERERTVIALRFFRSMSQSEIAAELGISQMHVSRLLSATLRSLRDAVGGADDHQ</sequence>
<evidence type="ECO:0000259" key="8">
    <source>
        <dbReference type="Pfam" id="PF04545"/>
    </source>
</evidence>
<keyword evidence="3" id="KW-0238">DNA-binding</keyword>
<evidence type="ECO:0000256" key="1">
    <source>
        <dbReference type="ARBA" id="ARBA00023015"/>
    </source>
</evidence>